<dbReference type="Pfam" id="PF10844">
    <property type="entry name" value="DUF2577"/>
    <property type="match status" value="1"/>
</dbReference>
<dbReference type="EMBL" id="JBHUME010000012">
    <property type="protein sequence ID" value="MFD2614502.1"/>
    <property type="molecule type" value="Genomic_DNA"/>
</dbReference>
<gene>
    <name evidence="1" type="ORF">ACFSUF_18985</name>
</gene>
<protein>
    <submittedName>
        <fullName evidence="1">DUF2577 domain-containing protein</fullName>
    </submittedName>
</protein>
<reference evidence="2" key="1">
    <citation type="journal article" date="2019" name="Int. J. Syst. Evol. Microbiol.">
        <title>The Global Catalogue of Microorganisms (GCM) 10K type strain sequencing project: providing services to taxonomists for standard genome sequencing and annotation.</title>
        <authorList>
            <consortium name="The Broad Institute Genomics Platform"/>
            <consortium name="The Broad Institute Genome Sequencing Center for Infectious Disease"/>
            <person name="Wu L."/>
            <person name="Ma J."/>
        </authorList>
    </citation>
    <scope>NUCLEOTIDE SEQUENCE [LARGE SCALE GENOMIC DNA]</scope>
    <source>
        <strain evidence="2">KCTC 3950</strain>
    </source>
</reference>
<dbReference type="RefSeq" id="WP_377605429.1">
    <property type="nucleotide sequence ID" value="NZ_JBHUME010000012.1"/>
</dbReference>
<dbReference type="Proteomes" id="UP001597541">
    <property type="component" value="Unassembled WGS sequence"/>
</dbReference>
<evidence type="ECO:0000313" key="1">
    <source>
        <dbReference type="EMBL" id="MFD2614502.1"/>
    </source>
</evidence>
<keyword evidence="2" id="KW-1185">Reference proteome</keyword>
<dbReference type="InterPro" id="IPR022555">
    <property type="entry name" value="DUF2577"/>
</dbReference>
<comment type="caution">
    <text evidence="1">The sequence shown here is derived from an EMBL/GenBank/DDBJ whole genome shotgun (WGS) entry which is preliminary data.</text>
</comment>
<sequence>MSNSLDLLARRLVEMHKANANPPSTAPRIGVVITSTPLKIRWGDQIHITEDKLYVPKLYREGIKIPNRYKNIDGSMVDEMILWKIALKPGDQVLIMPDENLRQWYVIDALT</sequence>
<evidence type="ECO:0000313" key="2">
    <source>
        <dbReference type="Proteomes" id="UP001597541"/>
    </source>
</evidence>
<proteinExistence type="predicted"/>
<name>A0ABW5PKA4_9BACL</name>
<organism evidence="1 2">
    <name type="scientific">Paenibacillus gansuensis</name>
    <dbReference type="NCBI Taxonomy" id="306542"/>
    <lineage>
        <taxon>Bacteria</taxon>
        <taxon>Bacillati</taxon>
        <taxon>Bacillota</taxon>
        <taxon>Bacilli</taxon>
        <taxon>Bacillales</taxon>
        <taxon>Paenibacillaceae</taxon>
        <taxon>Paenibacillus</taxon>
    </lineage>
</organism>
<accession>A0ABW5PKA4</accession>